<dbReference type="GO" id="GO:0005737">
    <property type="term" value="C:cytoplasm"/>
    <property type="evidence" value="ECO:0007669"/>
    <property type="project" value="UniProtKB-ARBA"/>
</dbReference>
<accession>A0A6A5E807</accession>
<name>A0A6A5E807_PERFL</name>
<protein>
    <recommendedName>
        <fullName evidence="11">PH domain-containing protein</fullName>
    </recommendedName>
</protein>
<dbReference type="InterPro" id="IPR018159">
    <property type="entry name" value="Spectrin/alpha-actinin"/>
</dbReference>
<reference evidence="12 13" key="1">
    <citation type="submission" date="2019-06" db="EMBL/GenBank/DDBJ databases">
        <title>A chromosome-scale genome assembly of the European perch, Perca fluviatilis.</title>
        <authorList>
            <person name="Roques C."/>
            <person name="Zahm M."/>
            <person name="Cabau C."/>
            <person name="Klopp C."/>
            <person name="Bouchez O."/>
            <person name="Donnadieu C."/>
            <person name="Kuhl H."/>
            <person name="Gislard M."/>
            <person name="Guendouz S."/>
            <person name="Journot L."/>
            <person name="Haffray P."/>
            <person name="Bestin A."/>
            <person name="Morvezen R."/>
            <person name="Feron R."/>
            <person name="Wen M."/>
            <person name="Jouanno E."/>
            <person name="Herpin A."/>
            <person name="Schartl M."/>
            <person name="Postlethwait J."/>
            <person name="Schaerlinger B."/>
            <person name="Chardard D."/>
            <person name="Lecocq T."/>
            <person name="Poncet C."/>
            <person name="Jaffrelo L."/>
            <person name="Lampietro C."/>
            <person name="Guiguen Y."/>
        </authorList>
    </citation>
    <scope>NUCLEOTIDE SEQUENCE [LARGE SCALE GENOMIC DNA]</scope>
    <source>
        <tissue evidence="12">Blood</tissue>
    </source>
</reference>
<keyword evidence="3" id="KW-0117">Actin capping</keyword>
<dbReference type="SUPFAM" id="SSF46966">
    <property type="entry name" value="Spectrin repeat"/>
    <property type="match status" value="11"/>
</dbReference>
<feature type="compositionally biased region" description="Basic residues" evidence="10">
    <location>
        <begin position="1890"/>
        <end position="1903"/>
    </location>
</feature>
<evidence type="ECO:0000256" key="2">
    <source>
        <dbReference type="ARBA" id="ARBA00006826"/>
    </source>
</evidence>
<evidence type="ECO:0000256" key="5">
    <source>
        <dbReference type="ARBA" id="ARBA00022553"/>
    </source>
</evidence>
<evidence type="ECO:0000256" key="4">
    <source>
        <dbReference type="ARBA" id="ARBA00022490"/>
    </source>
</evidence>
<comment type="caution">
    <text evidence="12">The sequence shown here is derived from an EMBL/GenBank/DDBJ whole genome shotgun (WGS) entry which is preliminary data.</text>
</comment>
<dbReference type="Gene3D" id="1.20.58.60">
    <property type="match status" value="12"/>
</dbReference>
<feature type="compositionally biased region" description="Polar residues" evidence="10">
    <location>
        <begin position="1476"/>
        <end position="1489"/>
    </location>
</feature>
<comment type="subcellular location">
    <subcellularLocation>
        <location evidence="1">Cytoplasm</location>
        <location evidence="1">Cytoskeleton</location>
    </subcellularLocation>
</comment>
<dbReference type="InterPro" id="IPR002017">
    <property type="entry name" value="Spectrin_repeat"/>
</dbReference>
<proteinExistence type="inferred from homology"/>
<evidence type="ECO:0000256" key="1">
    <source>
        <dbReference type="ARBA" id="ARBA00004245"/>
    </source>
</evidence>
<dbReference type="GO" id="GO:0005856">
    <property type="term" value="C:cytoskeleton"/>
    <property type="evidence" value="ECO:0007669"/>
    <property type="project" value="UniProtKB-SubCell"/>
</dbReference>
<gene>
    <name evidence="12" type="ORF">PFLUV_G00237570</name>
</gene>
<dbReference type="PANTHER" id="PTHR11915">
    <property type="entry name" value="SPECTRIN/FILAMIN RELATED CYTOSKELETAL PROTEIN"/>
    <property type="match status" value="1"/>
</dbReference>
<dbReference type="PRINTS" id="PR00683">
    <property type="entry name" value="SPECTRINPH"/>
</dbReference>
<sequence length="1903" mass="216548">MRCTDCVFQAQDYFLWCSQLIGAMAAEESISDVATADLQLAQHQQLWAEMEARHETYQQARDMGEELQTQDRTNRKEVRPEQGGGYVVLDKLEDQWNQKQSWLDSVHLEQVFYRDANSMDKTSSSQEVLLQNSTLGNTVDETEGLIKRHEAFEKLLSSQEDKLSSLKDLCERLKKQLSREKSGRVRTKLKALLQRRDRIKELSVKRREELELSRTLCIFNRDVAEAEEWVSERRQKMAEDGKADLSNLQAKMKLLQKHQVFEAEILAHREIISSVLRAGEELVSLRHPRSKEVKRSAAALQLHWEELKKAMATRGKDLEDNRDFLEFLQKVEEVEAWIRQKEVMVNVGDVGKDYEHGVQLLKKLGEFRGTGDGDVTVDDAHITAINRLAARLEKRQSAEELLTVRQRRQRLNDRWSKFHGDLNNYKRKLEGALVVHALIRELEEVRDRANEKMLLLQGQDCGFDVDSVENLMRRHEETEREAGVILERSKALETEVSDHLKARSVMSDKLKNKQKEVQKALRTLDQQVELRKEKLQEAHQLQLFKANQRLLLEWSVKQSGEMAEKGLPKTRAEADRLILEHQDWKTEIDARGERIDSVRDFGLGLIRSCHGSKAEIQKALKQLEEAKSGLDRAWQNRSTTLEQARTLQVFLSSVEQCESWLNNKEAFLSNQDLGEAEKLLSESGSADVKVGPRLKELEDSWDALVHNCKEKKTRLQEAYQALQFQRWLDDMEQCVGSVESELTNEDCGSDLPSVNRLLKALQGLEEEVDGHRDRIQGLVETAKSFHSQGNFLAEEIQTRVAHTINRYNSLSEPLQSRRETLEAWQVLFQFYRDLEEEVAWISDRLPSVTAKDWGSSLSSAQQLLHKHQAMMHEILSRAPLVQAVQEAGHSLVRGRHFASHDIRERLEELKSLRETLMTEAERKGKLLQEALSIHSFLSEVSELELWSEDHQAGLESQDCGRSEETTEALLRRLDSVDGELDNQRRTLERLQETGASLQHLGHPNSHLVSESLPGVLERFETLLRLSAARRAALEDQLRLYVFEREAKELQTWLTAKKAVAESKDCGQDLEDVEVLQKKLEVLVSEMSSLGRSRLTSVQQLGRGLQRDGPARRRDDALSRLWDELNSSIRTREQNLQSAREVHQFDHDVDELKGWMAEKEAVLDSEDQDHDHDHDLHSIQTLLRQHEALEPPITDLHSKHPSKNPSTERTWLREVLSLVRGEALSVEGADLEQLLKKHDEYRVQIDRQLGKSQAVKEEGGRLIEGGNFMSPEVEERVCELEELELQVEKVWEETRLLYEEEQEVSLLQRELEQAERWLSSYENTLMAEDFGDSVSDVMELLKRQEDLEAMIQAQSDRFIALQQKKTQREKRLHGSENTDLQERKPPGRVSSLRSKPLDPKTPRTSSSRDIVRRVSSGRKPDRPIRSSMWDKKTSTSPPKSPSLHPALDSSWKKLEAGDDADGPPACPDASPILARLQSRQLNSTPGSPLRTSPPHLACQTSVSSSSPEEDGHPKFKPALSPKPNISSPKTSVSSLSLEDDPRSKPLLAPKPRISPNVRSEPPNQTEKAATPPGSPPPIRELVAPTGPPSPPVAERGFFPPESQPYSTGKELDSEPDPPDSPPPDSPAAAPITEQDTESADLAPPTREVTPSPPPPQRQRKLEDLPEEERSTEVTAEQPIRMEGMLEIKLKQGGNKGLEHWEEVFAVLEGETLSLFKDRAAAAERASRWPPINMDGVVCRENVYYRRKENTFKLILQDGSQYLFAASSRELQLLWVKKLQNCSESASSDSDDSGRASSVNLSLEKLAEAPDDSASTKQLDKRAESLERRSSTEGQPPPKPPHTYYDKHHYPEEGESSTDAESRQKQPPPPLSTDTQDPPTVTPQLTDDNTGKSRRSIFRKIFPKK</sequence>
<feature type="compositionally biased region" description="Basic and acidic residues" evidence="10">
    <location>
        <begin position="1816"/>
        <end position="1829"/>
    </location>
</feature>
<feature type="compositionally biased region" description="Basic and acidic residues" evidence="10">
    <location>
        <begin position="1658"/>
        <end position="1670"/>
    </location>
</feature>
<feature type="region of interest" description="Disordered" evidence="10">
    <location>
        <begin position="1803"/>
        <end position="1903"/>
    </location>
</feature>
<feature type="coiled-coil region" evidence="9">
    <location>
        <begin position="439"/>
        <end position="530"/>
    </location>
</feature>
<feature type="coiled-coil region" evidence="9">
    <location>
        <begin position="754"/>
        <end position="781"/>
    </location>
</feature>
<organism evidence="12 13">
    <name type="scientific">Perca fluviatilis</name>
    <name type="common">European perch</name>
    <dbReference type="NCBI Taxonomy" id="8168"/>
    <lineage>
        <taxon>Eukaryota</taxon>
        <taxon>Metazoa</taxon>
        <taxon>Chordata</taxon>
        <taxon>Craniata</taxon>
        <taxon>Vertebrata</taxon>
        <taxon>Euteleostomi</taxon>
        <taxon>Actinopterygii</taxon>
        <taxon>Neopterygii</taxon>
        <taxon>Teleostei</taxon>
        <taxon>Neoteleostei</taxon>
        <taxon>Acanthomorphata</taxon>
        <taxon>Eupercaria</taxon>
        <taxon>Perciformes</taxon>
        <taxon>Percoidei</taxon>
        <taxon>Percidae</taxon>
        <taxon>Percinae</taxon>
        <taxon>Perca</taxon>
    </lineage>
</organism>
<evidence type="ECO:0000259" key="11">
    <source>
        <dbReference type="PROSITE" id="PS50003"/>
    </source>
</evidence>
<dbReference type="SMART" id="SM00233">
    <property type="entry name" value="PH"/>
    <property type="match status" value="1"/>
</dbReference>
<dbReference type="InterPro" id="IPR001605">
    <property type="entry name" value="PH_dom-spectrin-type"/>
</dbReference>
<feature type="compositionally biased region" description="Basic and acidic residues" evidence="10">
    <location>
        <begin position="1371"/>
        <end position="1384"/>
    </location>
</feature>
<dbReference type="InterPro" id="IPR001849">
    <property type="entry name" value="PH_domain"/>
</dbReference>
<dbReference type="GO" id="GO:0051693">
    <property type="term" value="P:actin filament capping"/>
    <property type="evidence" value="ECO:0007669"/>
    <property type="project" value="UniProtKB-KW"/>
</dbReference>
<dbReference type="PROSITE" id="PS50003">
    <property type="entry name" value="PH_DOMAIN"/>
    <property type="match status" value="1"/>
</dbReference>
<feature type="region of interest" description="Disordered" evidence="10">
    <location>
        <begin position="1362"/>
        <end position="1674"/>
    </location>
</feature>
<dbReference type="CDD" id="cd00176">
    <property type="entry name" value="SPEC"/>
    <property type="match status" value="7"/>
</dbReference>
<comment type="similarity">
    <text evidence="2">Belongs to the spectrin family.</text>
</comment>
<keyword evidence="9" id="KW-0175">Coiled coil</keyword>
<evidence type="ECO:0000256" key="10">
    <source>
        <dbReference type="SAM" id="MobiDB-lite"/>
    </source>
</evidence>
<evidence type="ECO:0000256" key="7">
    <source>
        <dbReference type="ARBA" id="ARBA00023203"/>
    </source>
</evidence>
<dbReference type="GO" id="GO:0005543">
    <property type="term" value="F:phospholipid binding"/>
    <property type="evidence" value="ECO:0007669"/>
    <property type="project" value="InterPro"/>
</dbReference>
<keyword evidence="8" id="KW-0206">Cytoskeleton</keyword>
<feature type="compositionally biased region" description="Low complexity" evidence="10">
    <location>
        <begin position="1871"/>
        <end position="1886"/>
    </location>
</feature>
<keyword evidence="5" id="KW-0597">Phosphoprotein</keyword>
<evidence type="ECO:0000256" key="3">
    <source>
        <dbReference type="ARBA" id="ARBA00022467"/>
    </source>
</evidence>
<dbReference type="EMBL" id="VHII01000020">
    <property type="protein sequence ID" value="KAF1375245.1"/>
    <property type="molecule type" value="Genomic_DNA"/>
</dbReference>
<keyword evidence="6" id="KW-0677">Repeat</keyword>
<keyword evidence="4" id="KW-0963">Cytoplasm</keyword>
<keyword evidence="13" id="KW-1185">Reference proteome</keyword>
<feature type="coiled-coil region" evidence="9">
    <location>
        <begin position="1296"/>
        <end position="1356"/>
    </location>
</feature>
<dbReference type="GO" id="GO:0003779">
    <property type="term" value="F:actin binding"/>
    <property type="evidence" value="ECO:0007669"/>
    <property type="project" value="UniProtKB-KW"/>
</dbReference>
<dbReference type="FunFam" id="1.20.58.60:FF:000017">
    <property type="entry name" value="Spectrin alpha chain, non-erythrocytic 1"/>
    <property type="match status" value="1"/>
</dbReference>
<keyword evidence="7" id="KW-0009">Actin-binding</keyword>
<dbReference type="Gene3D" id="2.30.29.30">
    <property type="entry name" value="Pleckstrin-homology domain (PH domain)/Phosphotyrosine-binding domain (PTB)"/>
    <property type="match status" value="1"/>
</dbReference>
<evidence type="ECO:0000313" key="13">
    <source>
        <dbReference type="Proteomes" id="UP000465112"/>
    </source>
</evidence>
<dbReference type="SUPFAM" id="SSF50729">
    <property type="entry name" value="PH domain-like"/>
    <property type="match status" value="1"/>
</dbReference>
<dbReference type="Proteomes" id="UP000465112">
    <property type="component" value="Chromosome 20"/>
</dbReference>
<dbReference type="Pfam" id="PF00169">
    <property type="entry name" value="PH"/>
    <property type="match status" value="1"/>
</dbReference>
<evidence type="ECO:0000256" key="9">
    <source>
        <dbReference type="SAM" id="Coils"/>
    </source>
</evidence>
<feature type="domain" description="PH" evidence="11">
    <location>
        <begin position="1677"/>
        <end position="1782"/>
    </location>
</feature>
<evidence type="ECO:0000256" key="6">
    <source>
        <dbReference type="ARBA" id="ARBA00022737"/>
    </source>
</evidence>
<dbReference type="Pfam" id="PF00435">
    <property type="entry name" value="Spectrin"/>
    <property type="match status" value="11"/>
</dbReference>
<dbReference type="SMART" id="SM00150">
    <property type="entry name" value="SPEC"/>
    <property type="match status" value="13"/>
</dbReference>
<evidence type="ECO:0000256" key="8">
    <source>
        <dbReference type="ARBA" id="ARBA00023212"/>
    </source>
</evidence>
<dbReference type="FunFam" id="1.20.58.60:FF:000020">
    <property type="entry name" value="Spectrin alpha chain, non-erythrocytic 1"/>
    <property type="match status" value="1"/>
</dbReference>
<feature type="coiled-coil region" evidence="9">
    <location>
        <begin position="973"/>
        <end position="1000"/>
    </location>
</feature>
<evidence type="ECO:0000313" key="12">
    <source>
        <dbReference type="EMBL" id="KAF1375245.1"/>
    </source>
</evidence>
<feature type="compositionally biased region" description="Basic and acidic residues" evidence="10">
    <location>
        <begin position="1417"/>
        <end position="1432"/>
    </location>
</feature>
<dbReference type="InterPro" id="IPR011993">
    <property type="entry name" value="PH-like_dom_sf"/>
</dbReference>
<feature type="compositionally biased region" description="Low complexity" evidence="10">
    <location>
        <begin position="1525"/>
        <end position="1535"/>
    </location>
</feature>